<evidence type="ECO:0000313" key="1">
    <source>
        <dbReference type="EMBL" id="KAK3702517.1"/>
    </source>
</evidence>
<evidence type="ECO:0000313" key="2">
    <source>
        <dbReference type="Proteomes" id="UP001283361"/>
    </source>
</evidence>
<dbReference type="AlphaFoldDB" id="A0AAE1CK85"/>
<accession>A0AAE1CK85</accession>
<sequence length="96" mass="10675">MELSQNDCGDAVPLRVWCVSQPWVVDVLCTLCWWYPCERHPSSDSDEAELGLALVITVIATTADKFYKTSTRVLKTQNVGYHATKGMPSLGKSKQV</sequence>
<proteinExistence type="predicted"/>
<keyword evidence="2" id="KW-1185">Reference proteome</keyword>
<name>A0AAE1CK85_9GAST</name>
<comment type="caution">
    <text evidence="1">The sequence shown here is derived from an EMBL/GenBank/DDBJ whole genome shotgun (WGS) entry which is preliminary data.</text>
</comment>
<dbReference type="Proteomes" id="UP001283361">
    <property type="component" value="Unassembled WGS sequence"/>
</dbReference>
<gene>
    <name evidence="1" type="ORF">RRG08_042510</name>
</gene>
<protein>
    <submittedName>
        <fullName evidence="1">Uncharacterized protein</fullName>
    </submittedName>
</protein>
<organism evidence="1 2">
    <name type="scientific">Elysia crispata</name>
    <name type="common">lettuce slug</name>
    <dbReference type="NCBI Taxonomy" id="231223"/>
    <lineage>
        <taxon>Eukaryota</taxon>
        <taxon>Metazoa</taxon>
        <taxon>Spiralia</taxon>
        <taxon>Lophotrochozoa</taxon>
        <taxon>Mollusca</taxon>
        <taxon>Gastropoda</taxon>
        <taxon>Heterobranchia</taxon>
        <taxon>Euthyneura</taxon>
        <taxon>Panpulmonata</taxon>
        <taxon>Sacoglossa</taxon>
        <taxon>Placobranchoidea</taxon>
        <taxon>Plakobranchidae</taxon>
        <taxon>Elysia</taxon>
    </lineage>
</organism>
<dbReference type="EMBL" id="JAWDGP010007852">
    <property type="protein sequence ID" value="KAK3702517.1"/>
    <property type="molecule type" value="Genomic_DNA"/>
</dbReference>
<reference evidence="1" key="1">
    <citation type="journal article" date="2023" name="G3 (Bethesda)">
        <title>A reference genome for the long-term kleptoplast-retaining sea slug Elysia crispata morphotype clarki.</title>
        <authorList>
            <person name="Eastman K.E."/>
            <person name="Pendleton A.L."/>
            <person name="Shaikh M.A."/>
            <person name="Suttiyut T."/>
            <person name="Ogas R."/>
            <person name="Tomko P."/>
            <person name="Gavelis G."/>
            <person name="Widhalm J.R."/>
            <person name="Wisecaver J.H."/>
        </authorList>
    </citation>
    <scope>NUCLEOTIDE SEQUENCE</scope>
    <source>
        <strain evidence="1">ECLA1</strain>
    </source>
</reference>